<evidence type="ECO:0000256" key="3">
    <source>
        <dbReference type="ARBA" id="ARBA00011881"/>
    </source>
</evidence>
<dbReference type="PANTHER" id="PTHR21485">
    <property type="entry name" value="HAD SUPERFAMILY MEMBERS CMAS AND KDSC"/>
    <property type="match status" value="1"/>
</dbReference>
<comment type="cofactor">
    <cofactor evidence="1 7">
        <name>Mg(2+)</name>
        <dbReference type="ChEBI" id="CHEBI:18420"/>
    </cofactor>
</comment>
<proteinExistence type="inferred from homology"/>
<evidence type="ECO:0000256" key="4">
    <source>
        <dbReference type="ARBA" id="ARBA00022723"/>
    </source>
</evidence>
<comment type="caution">
    <text evidence="9">The sequence shown here is derived from an EMBL/GenBank/DDBJ whole genome shotgun (WGS) entry which is preliminary data.</text>
</comment>
<reference evidence="10 11" key="1">
    <citation type="submission" date="2018-02" db="EMBL/GenBank/DDBJ databases">
        <title>Comparative genomes isolates from brazilian mangrove.</title>
        <authorList>
            <person name="Araujo J.E."/>
            <person name="Taketani R.G."/>
            <person name="Silva M.C.P."/>
            <person name="Loureco M.V."/>
            <person name="Andreote F.D."/>
        </authorList>
    </citation>
    <scope>NUCLEOTIDE SEQUENCE [LARGE SCALE GENOMIC DNA]</scope>
    <source>
        <strain evidence="8 11">NAP PRIS-MGV</strain>
        <strain evidence="9 10">Nap-Phe MGV</strain>
    </source>
</reference>
<dbReference type="NCBIfam" id="TIGR01670">
    <property type="entry name" value="KdsC-phosphatas"/>
    <property type="match status" value="1"/>
</dbReference>
<sequence>MKLEERCKSIEFIVSDVDGVLTDGGVLLDNEGIEAKQYHIRDGLGIKLWRKAGFRFGIITGRNSQTVRLRSSELGIDVVRQGVDEKLTVADDFLKHFGLNRNQLAYIGDDLPDLPVVRAAGLGVAVNDAAAELREAADYVTQAPGGRGAVRELVELILKAQGRWADIVRTF</sequence>
<dbReference type="InterPro" id="IPR023214">
    <property type="entry name" value="HAD_sf"/>
</dbReference>
<dbReference type="PIRSF" id="PIRSF006118">
    <property type="entry name" value="KDO8-P_Ptase"/>
    <property type="match status" value="1"/>
</dbReference>
<dbReference type="GO" id="GO:0046872">
    <property type="term" value="F:metal ion binding"/>
    <property type="evidence" value="ECO:0007669"/>
    <property type="project" value="UniProtKB-KW"/>
</dbReference>
<dbReference type="SFLD" id="SFLDG01138">
    <property type="entry name" value="C1.6.2:_Deoxy-d-mannose-octulo"/>
    <property type="match status" value="1"/>
</dbReference>
<feature type="binding site" evidence="7">
    <location>
        <position position="16"/>
    </location>
    <ligand>
        <name>Mg(2+)</name>
        <dbReference type="ChEBI" id="CHEBI:18420"/>
    </ligand>
</feature>
<keyword evidence="5" id="KW-0378">Hydrolase</keyword>
<protein>
    <submittedName>
        <fullName evidence="9">Phenylphosphate carboxylase subunit delta</fullName>
    </submittedName>
</protein>
<comment type="subunit">
    <text evidence="3">Homotetramer.</text>
</comment>
<dbReference type="InterPro" id="IPR036412">
    <property type="entry name" value="HAD-like_sf"/>
</dbReference>
<dbReference type="AlphaFoldDB" id="A0A2S8GA70"/>
<dbReference type="SFLD" id="SFLDS00003">
    <property type="entry name" value="Haloacid_Dehalogenase"/>
    <property type="match status" value="1"/>
</dbReference>
<evidence type="ECO:0000256" key="1">
    <source>
        <dbReference type="ARBA" id="ARBA00001946"/>
    </source>
</evidence>
<dbReference type="InterPro" id="IPR050793">
    <property type="entry name" value="CMP-NeuNAc_synthase"/>
</dbReference>
<dbReference type="CDD" id="cd01630">
    <property type="entry name" value="HAD_KDO-like"/>
    <property type="match status" value="1"/>
</dbReference>
<comment type="similarity">
    <text evidence="2">Belongs to the KdsC family.</text>
</comment>
<dbReference type="InterPro" id="IPR010023">
    <property type="entry name" value="KdsC_fam"/>
</dbReference>
<feature type="binding site" evidence="7">
    <location>
        <position position="18"/>
    </location>
    <ligand>
        <name>substrate</name>
    </ligand>
</feature>
<dbReference type="PANTHER" id="PTHR21485:SF3">
    <property type="entry name" value="N-ACYLNEURAMINATE CYTIDYLYLTRANSFERASE"/>
    <property type="match status" value="1"/>
</dbReference>
<dbReference type="GO" id="GO:0016788">
    <property type="term" value="F:hydrolase activity, acting on ester bonds"/>
    <property type="evidence" value="ECO:0007669"/>
    <property type="project" value="InterPro"/>
</dbReference>
<dbReference type="EMBL" id="PUHZ01000026">
    <property type="protein sequence ID" value="PQO41327.1"/>
    <property type="molecule type" value="Genomic_DNA"/>
</dbReference>
<evidence type="ECO:0000313" key="9">
    <source>
        <dbReference type="EMBL" id="PQO41327.1"/>
    </source>
</evidence>
<dbReference type="OrthoDB" id="9805604at2"/>
<evidence type="ECO:0000313" key="8">
    <source>
        <dbReference type="EMBL" id="PQO35499.1"/>
    </source>
</evidence>
<dbReference type="EMBL" id="PUIB01000015">
    <property type="protein sequence ID" value="PQO35499.1"/>
    <property type="molecule type" value="Genomic_DNA"/>
</dbReference>
<dbReference type="Gene3D" id="3.40.50.1000">
    <property type="entry name" value="HAD superfamily/HAD-like"/>
    <property type="match status" value="1"/>
</dbReference>
<evidence type="ECO:0000313" key="11">
    <source>
        <dbReference type="Proteomes" id="UP000239388"/>
    </source>
</evidence>
<feature type="binding site" evidence="7">
    <location>
        <position position="109"/>
    </location>
    <ligand>
        <name>Mg(2+)</name>
        <dbReference type="ChEBI" id="CHEBI:18420"/>
    </ligand>
</feature>
<evidence type="ECO:0000313" key="10">
    <source>
        <dbReference type="Proteomes" id="UP000237819"/>
    </source>
</evidence>
<keyword evidence="4 7" id="KW-0479">Metal-binding</keyword>
<organism evidence="9 10">
    <name type="scientific">Blastopirellula marina</name>
    <dbReference type="NCBI Taxonomy" id="124"/>
    <lineage>
        <taxon>Bacteria</taxon>
        <taxon>Pseudomonadati</taxon>
        <taxon>Planctomycetota</taxon>
        <taxon>Planctomycetia</taxon>
        <taxon>Pirellulales</taxon>
        <taxon>Pirellulaceae</taxon>
        <taxon>Blastopirellula</taxon>
    </lineage>
</organism>
<keyword evidence="6 7" id="KW-0460">Magnesium</keyword>
<evidence type="ECO:0000256" key="7">
    <source>
        <dbReference type="PIRSR" id="PIRSR006118-2"/>
    </source>
</evidence>
<dbReference type="FunFam" id="3.40.50.1000:FF:000029">
    <property type="entry name" value="3-deoxy-D-manno-octulosonate 8-phosphate phosphatase KdsC"/>
    <property type="match status" value="1"/>
</dbReference>
<dbReference type="GO" id="GO:0008781">
    <property type="term" value="F:N-acylneuraminate cytidylyltransferase activity"/>
    <property type="evidence" value="ECO:0007669"/>
    <property type="project" value="TreeGrafter"/>
</dbReference>
<name>A0A2S8GA70_9BACT</name>
<evidence type="ECO:0000256" key="6">
    <source>
        <dbReference type="ARBA" id="ARBA00022842"/>
    </source>
</evidence>
<dbReference type="Pfam" id="PF08282">
    <property type="entry name" value="Hydrolase_3"/>
    <property type="match status" value="1"/>
</dbReference>
<dbReference type="Proteomes" id="UP000237819">
    <property type="component" value="Unassembled WGS sequence"/>
</dbReference>
<dbReference type="RefSeq" id="WP_105339151.1">
    <property type="nucleotide sequence ID" value="NZ_PUHZ01000026.1"/>
</dbReference>
<evidence type="ECO:0000256" key="2">
    <source>
        <dbReference type="ARBA" id="ARBA00005893"/>
    </source>
</evidence>
<dbReference type="SFLD" id="SFLDG01136">
    <property type="entry name" value="C1.6:_Phosphoserine_Phosphatas"/>
    <property type="match status" value="1"/>
</dbReference>
<accession>A0A2S8GA70</accession>
<gene>
    <name evidence="9" type="ORF">C5Y93_29875</name>
    <name evidence="8" type="ORF">C5Y98_14160</name>
</gene>
<dbReference type="Proteomes" id="UP000239388">
    <property type="component" value="Unassembled WGS sequence"/>
</dbReference>
<evidence type="ECO:0000256" key="5">
    <source>
        <dbReference type="ARBA" id="ARBA00022801"/>
    </source>
</evidence>
<dbReference type="SUPFAM" id="SSF56784">
    <property type="entry name" value="HAD-like"/>
    <property type="match status" value="1"/>
</dbReference>